<reference evidence="6 7" key="1">
    <citation type="journal article" date="2023" name="G3 (Bethesda)">
        <title>A chromosome-length genome assembly and annotation of blackberry (Rubus argutus, cv. 'Hillquist').</title>
        <authorList>
            <person name="Bruna T."/>
            <person name="Aryal R."/>
            <person name="Dudchenko O."/>
            <person name="Sargent D.J."/>
            <person name="Mead D."/>
            <person name="Buti M."/>
            <person name="Cavallini A."/>
            <person name="Hytonen T."/>
            <person name="Andres J."/>
            <person name="Pham M."/>
            <person name="Weisz D."/>
            <person name="Mascagni F."/>
            <person name="Usai G."/>
            <person name="Natali L."/>
            <person name="Bassil N."/>
            <person name="Fernandez G.E."/>
            <person name="Lomsadze A."/>
            <person name="Armour M."/>
            <person name="Olukolu B."/>
            <person name="Poorten T."/>
            <person name="Britton C."/>
            <person name="Davik J."/>
            <person name="Ashrafi H."/>
            <person name="Aiden E.L."/>
            <person name="Borodovsky M."/>
            <person name="Worthington M."/>
        </authorList>
    </citation>
    <scope>NUCLEOTIDE SEQUENCE [LARGE SCALE GENOMIC DNA]</scope>
    <source>
        <strain evidence="6">PI 553951</strain>
    </source>
</reference>
<comment type="caution">
    <text evidence="6">The sequence shown here is derived from an EMBL/GenBank/DDBJ whole genome shotgun (WGS) entry which is preliminary data.</text>
</comment>
<gene>
    <name evidence="6" type="ORF">M0R45_001801</name>
</gene>
<proteinExistence type="predicted"/>
<evidence type="ECO:0000256" key="1">
    <source>
        <dbReference type="ARBA" id="ARBA00004123"/>
    </source>
</evidence>
<evidence type="ECO:0000256" key="4">
    <source>
        <dbReference type="ARBA" id="ARBA00023163"/>
    </source>
</evidence>
<organism evidence="6 7">
    <name type="scientific">Rubus argutus</name>
    <name type="common">Southern blackberry</name>
    <dbReference type="NCBI Taxonomy" id="59490"/>
    <lineage>
        <taxon>Eukaryota</taxon>
        <taxon>Viridiplantae</taxon>
        <taxon>Streptophyta</taxon>
        <taxon>Embryophyta</taxon>
        <taxon>Tracheophyta</taxon>
        <taxon>Spermatophyta</taxon>
        <taxon>Magnoliopsida</taxon>
        <taxon>eudicotyledons</taxon>
        <taxon>Gunneridae</taxon>
        <taxon>Pentapetalae</taxon>
        <taxon>rosids</taxon>
        <taxon>fabids</taxon>
        <taxon>Rosales</taxon>
        <taxon>Rosaceae</taxon>
        <taxon>Rosoideae</taxon>
        <taxon>Rosoideae incertae sedis</taxon>
        <taxon>Rubus</taxon>
    </lineage>
</organism>
<dbReference type="EMBL" id="JBEDUW010000269">
    <property type="protein sequence ID" value="KAK9901930.1"/>
    <property type="molecule type" value="Genomic_DNA"/>
</dbReference>
<accession>A0AAW1VKM2</accession>
<evidence type="ECO:0000313" key="7">
    <source>
        <dbReference type="Proteomes" id="UP001457282"/>
    </source>
</evidence>
<dbReference type="SUPFAM" id="SSF101936">
    <property type="entry name" value="DNA-binding pseudobarrel domain"/>
    <property type="match status" value="1"/>
</dbReference>
<protein>
    <submittedName>
        <fullName evidence="6">Uncharacterized protein</fullName>
    </submittedName>
</protein>
<dbReference type="AlphaFoldDB" id="A0AAW1VKM2"/>
<evidence type="ECO:0000256" key="2">
    <source>
        <dbReference type="ARBA" id="ARBA00023015"/>
    </source>
</evidence>
<sequence>MVRIPKNGIEKKQQPSFFKIMFPSYSTEHLRIPPKFLRHIDYELSKRATLKLKRSSVYSWNVKVIRFRKRCVFQGWVGRSF</sequence>
<evidence type="ECO:0000256" key="3">
    <source>
        <dbReference type="ARBA" id="ARBA00023125"/>
    </source>
</evidence>
<comment type="subcellular location">
    <subcellularLocation>
        <location evidence="1">Nucleus</location>
    </subcellularLocation>
</comment>
<dbReference type="GO" id="GO:0005634">
    <property type="term" value="C:nucleus"/>
    <property type="evidence" value="ECO:0007669"/>
    <property type="project" value="UniProtKB-SubCell"/>
</dbReference>
<name>A0AAW1VKM2_RUBAR</name>
<dbReference type="Proteomes" id="UP001457282">
    <property type="component" value="Unassembled WGS sequence"/>
</dbReference>
<keyword evidence="3" id="KW-0238">DNA-binding</keyword>
<keyword evidence="2" id="KW-0805">Transcription regulation</keyword>
<dbReference type="GO" id="GO:0003677">
    <property type="term" value="F:DNA binding"/>
    <property type="evidence" value="ECO:0007669"/>
    <property type="project" value="UniProtKB-KW"/>
</dbReference>
<keyword evidence="7" id="KW-1185">Reference proteome</keyword>
<keyword evidence="4" id="KW-0804">Transcription</keyword>
<evidence type="ECO:0000313" key="6">
    <source>
        <dbReference type="EMBL" id="KAK9901930.1"/>
    </source>
</evidence>
<evidence type="ECO:0000256" key="5">
    <source>
        <dbReference type="ARBA" id="ARBA00023242"/>
    </source>
</evidence>
<dbReference type="InterPro" id="IPR015300">
    <property type="entry name" value="DNA-bd_pseudobarrel_sf"/>
</dbReference>
<keyword evidence="5" id="KW-0539">Nucleus</keyword>
<dbReference type="Gene3D" id="2.40.330.10">
    <property type="entry name" value="DNA-binding pseudobarrel domain"/>
    <property type="match status" value="1"/>
</dbReference>